<dbReference type="EMBL" id="KQ085938">
    <property type="protein sequence ID" value="KLO14826.1"/>
    <property type="molecule type" value="Genomic_DNA"/>
</dbReference>
<gene>
    <name evidence="1" type="ORF">SCHPADRAFT_294078</name>
</gene>
<dbReference type="InterPro" id="IPR043047">
    <property type="entry name" value="Hri1_N_sf"/>
</dbReference>
<proteinExistence type="predicted"/>
<dbReference type="InParanoid" id="A0A0H2SCY9"/>
<evidence type="ECO:0008006" key="3">
    <source>
        <dbReference type="Google" id="ProtNLM"/>
    </source>
</evidence>
<dbReference type="Pfam" id="PF16815">
    <property type="entry name" value="HRI1"/>
    <property type="match status" value="1"/>
</dbReference>
<keyword evidence="2" id="KW-1185">Reference proteome</keyword>
<reference evidence="1 2" key="1">
    <citation type="submission" date="2015-04" db="EMBL/GenBank/DDBJ databases">
        <title>Complete genome sequence of Schizopora paradoxa KUC8140, a cosmopolitan wood degrader in East Asia.</title>
        <authorList>
            <consortium name="DOE Joint Genome Institute"/>
            <person name="Min B."/>
            <person name="Park H."/>
            <person name="Jang Y."/>
            <person name="Kim J.-J."/>
            <person name="Kim K.H."/>
            <person name="Pangilinan J."/>
            <person name="Lipzen A."/>
            <person name="Riley R."/>
            <person name="Grigoriev I.V."/>
            <person name="Spatafora J.W."/>
            <person name="Choi I.-G."/>
        </authorList>
    </citation>
    <scope>NUCLEOTIDE SEQUENCE [LARGE SCALE GENOMIC DNA]</scope>
    <source>
        <strain evidence="1 2">KUC8140</strain>
    </source>
</reference>
<dbReference type="Proteomes" id="UP000053477">
    <property type="component" value="Unassembled WGS sequence"/>
</dbReference>
<organism evidence="1 2">
    <name type="scientific">Schizopora paradoxa</name>
    <dbReference type="NCBI Taxonomy" id="27342"/>
    <lineage>
        <taxon>Eukaryota</taxon>
        <taxon>Fungi</taxon>
        <taxon>Dikarya</taxon>
        <taxon>Basidiomycota</taxon>
        <taxon>Agaricomycotina</taxon>
        <taxon>Agaricomycetes</taxon>
        <taxon>Hymenochaetales</taxon>
        <taxon>Schizoporaceae</taxon>
        <taxon>Schizopora</taxon>
    </lineage>
</organism>
<evidence type="ECO:0000313" key="1">
    <source>
        <dbReference type="EMBL" id="KLO14826.1"/>
    </source>
</evidence>
<dbReference type="CDD" id="cd11693">
    <property type="entry name" value="HRI1_C_like"/>
    <property type="match status" value="1"/>
</dbReference>
<dbReference type="STRING" id="27342.A0A0H2SCY9"/>
<protein>
    <recommendedName>
        <fullName evidence="3">Protein HRI1</fullName>
    </recommendedName>
</protein>
<dbReference type="Gene3D" id="2.40.128.320">
    <property type="entry name" value="Protein HRI1, N-terminal domain"/>
    <property type="match status" value="1"/>
</dbReference>
<accession>A0A0H2SCY9</accession>
<sequence length="266" mass="29800">MTENKLTPFITRRVSIKWGDAPCAEHTSTLVLTSPEGRFVDMRVDNDAVHGDSNDAQMMGQKYNWFFAGQAHKFDGGRASWDHWIDSKTDAPAEDAGVMSLLPNGDTLEKGAMLNDDGVKEAYEEVWRDEVVEPEIAAVLVRLRDTDLRKDDGSVLPTASSDPAPLQTTSRLESTEGDLVCGVVIRVGRWCQGLVKIDGRFLAERWHQSQDTGKWTLVYRMGDTNNENLSLPCSVVFESSQDAARPKIGQELNFRSQQWKYVEIYG</sequence>
<dbReference type="OrthoDB" id="4045395at2759"/>
<dbReference type="AlphaFoldDB" id="A0A0H2SCY9"/>
<name>A0A0H2SCY9_9AGAM</name>
<evidence type="ECO:0000313" key="2">
    <source>
        <dbReference type="Proteomes" id="UP000053477"/>
    </source>
</evidence>
<dbReference type="InterPro" id="IPR031818">
    <property type="entry name" value="Hri1"/>
</dbReference>